<dbReference type="InterPro" id="IPR050493">
    <property type="entry name" value="FAD-dep_Monooxygenase_BioMet"/>
</dbReference>
<keyword evidence="3" id="KW-0274">FAD</keyword>
<dbReference type="Proteomes" id="UP000027920">
    <property type="component" value="Unassembled WGS sequence"/>
</dbReference>
<dbReference type="STRING" id="1182545.A0A072P8C8"/>
<evidence type="ECO:0000256" key="4">
    <source>
        <dbReference type="ARBA" id="ARBA00023002"/>
    </source>
</evidence>
<dbReference type="HOGENOM" id="CLU_009665_19_3_1"/>
<dbReference type="SUPFAM" id="SSF54373">
    <property type="entry name" value="FAD-linked reductases, C-terminal domain"/>
    <property type="match status" value="1"/>
</dbReference>
<evidence type="ECO:0000256" key="2">
    <source>
        <dbReference type="ARBA" id="ARBA00022630"/>
    </source>
</evidence>
<evidence type="ECO:0000256" key="1">
    <source>
        <dbReference type="ARBA" id="ARBA00007992"/>
    </source>
</evidence>
<comment type="caution">
    <text evidence="8">The sequence shown here is derived from an EMBL/GenBank/DDBJ whole genome shotgun (WGS) entry which is preliminary data.</text>
</comment>
<name>A0A072P8C8_9EURO</name>
<dbReference type="GeneID" id="25283211"/>
<dbReference type="GO" id="GO:0004497">
    <property type="term" value="F:monooxygenase activity"/>
    <property type="evidence" value="ECO:0007669"/>
    <property type="project" value="UniProtKB-KW"/>
</dbReference>
<evidence type="ECO:0000256" key="5">
    <source>
        <dbReference type="ARBA" id="ARBA00023033"/>
    </source>
</evidence>
<evidence type="ECO:0000313" key="8">
    <source>
        <dbReference type="EMBL" id="KEF55548.1"/>
    </source>
</evidence>
<dbReference type="GO" id="GO:0071949">
    <property type="term" value="F:FAD binding"/>
    <property type="evidence" value="ECO:0007669"/>
    <property type="project" value="InterPro"/>
</dbReference>
<feature type="domain" description="FAD-binding" evidence="7">
    <location>
        <begin position="6"/>
        <end position="160"/>
    </location>
</feature>
<reference evidence="8 9" key="1">
    <citation type="submission" date="2013-03" db="EMBL/GenBank/DDBJ databases">
        <title>The Genome Sequence of Exophiala aquamarina CBS 119918.</title>
        <authorList>
            <consortium name="The Broad Institute Genomics Platform"/>
            <person name="Cuomo C."/>
            <person name="de Hoog S."/>
            <person name="Gorbushina A."/>
            <person name="Walker B."/>
            <person name="Young S.K."/>
            <person name="Zeng Q."/>
            <person name="Gargeya S."/>
            <person name="Fitzgerald M."/>
            <person name="Haas B."/>
            <person name="Abouelleil A."/>
            <person name="Allen A.W."/>
            <person name="Alvarado L."/>
            <person name="Arachchi H.M."/>
            <person name="Berlin A.M."/>
            <person name="Chapman S.B."/>
            <person name="Gainer-Dewar J."/>
            <person name="Goldberg J."/>
            <person name="Griggs A."/>
            <person name="Gujja S."/>
            <person name="Hansen M."/>
            <person name="Howarth C."/>
            <person name="Imamovic A."/>
            <person name="Ireland A."/>
            <person name="Larimer J."/>
            <person name="McCowan C."/>
            <person name="Murphy C."/>
            <person name="Pearson M."/>
            <person name="Poon T.W."/>
            <person name="Priest M."/>
            <person name="Roberts A."/>
            <person name="Saif S."/>
            <person name="Shea T."/>
            <person name="Sisk P."/>
            <person name="Sykes S."/>
            <person name="Wortman J."/>
            <person name="Nusbaum C."/>
            <person name="Birren B."/>
        </authorList>
    </citation>
    <scope>NUCLEOTIDE SEQUENCE [LARGE SCALE GENOMIC DNA]</scope>
    <source>
        <strain evidence="8 9">CBS 119918</strain>
    </source>
</reference>
<keyword evidence="6" id="KW-0732">Signal</keyword>
<feature type="signal peptide" evidence="6">
    <location>
        <begin position="1"/>
        <end position="20"/>
    </location>
</feature>
<keyword evidence="9" id="KW-1185">Reference proteome</keyword>
<dbReference type="InterPro" id="IPR036188">
    <property type="entry name" value="FAD/NAD-bd_sf"/>
</dbReference>
<protein>
    <recommendedName>
        <fullName evidence="7">FAD-binding domain-containing protein</fullName>
    </recommendedName>
</protein>
<feature type="chain" id="PRO_5001681384" description="FAD-binding domain-containing protein" evidence="6">
    <location>
        <begin position="21"/>
        <end position="290"/>
    </location>
</feature>
<dbReference type="PANTHER" id="PTHR13789">
    <property type="entry name" value="MONOOXYGENASE"/>
    <property type="match status" value="1"/>
</dbReference>
<dbReference type="RefSeq" id="XP_013258138.1">
    <property type="nucleotide sequence ID" value="XM_013402684.1"/>
</dbReference>
<keyword evidence="2" id="KW-0285">Flavoprotein</keyword>
<comment type="similarity">
    <text evidence="1">Belongs to the paxM FAD-dependent monooxygenase family.</text>
</comment>
<organism evidence="8 9">
    <name type="scientific">Exophiala aquamarina CBS 119918</name>
    <dbReference type="NCBI Taxonomy" id="1182545"/>
    <lineage>
        <taxon>Eukaryota</taxon>
        <taxon>Fungi</taxon>
        <taxon>Dikarya</taxon>
        <taxon>Ascomycota</taxon>
        <taxon>Pezizomycotina</taxon>
        <taxon>Eurotiomycetes</taxon>
        <taxon>Chaetothyriomycetidae</taxon>
        <taxon>Chaetothyriales</taxon>
        <taxon>Herpotrichiellaceae</taxon>
        <taxon>Exophiala</taxon>
    </lineage>
</organism>
<evidence type="ECO:0000256" key="3">
    <source>
        <dbReference type="ARBA" id="ARBA00022827"/>
    </source>
</evidence>
<dbReference type="VEuPathDB" id="FungiDB:A1O9_08298"/>
<accession>A0A072P8C8</accession>
<dbReference type="PROSITE" id="PS51257">
    <property type="entry name" value="PROKAR_LIPOPROTEIN"/>
    <property type="match status" value="1"/>
</dbReference>
<evidence type="ECO:0000256" key="6">
    <source>
        <dbReference type="SAM" id="SignalP"/>
    </source>
</evidence>
<dbReference type="Pfam" id="PF01494">
    <property type="entry name" value="FAD_binding_3"/>
    <property type="match status" value="1"/>
</dbReference>
<evidence type="ECO:0000313" key="9">
    <source>
        <dbReference type="Proteomes" id="UP000027920"/>
    </source>
</evidence>
<dbReference type="Gene3D" id="3.50.50.60">
    <property type="entry name" value="FAD/NAD(P)-binding domain"/>
    <property type="match status" value="1"/>
</dbReference>
<dbReference type="SUPFAM" id="SSF51905">
    <property type="entry name" value="FAD/NAD(P)-binding domain"/>
    <property type="match status" value="1"/>
</dbReference>
<dbReference type="EMBL" id="AMGV01000007">
    <property type="protein sequence ID" value="KEF55548.1"/>
    <property type="molecule type" value="Genomic_DNA"/>
</dbReference>
<keyword evidence="5" id="KW-0503">Monooxygenase</keyword>
<sequence>MATPAKVLVVGLGLGGLSCAISCKQAGFEVEVLERAPQISNVGAGIQLPPNSVRIMRHLGVLPEIEQVSTVVQRLNMRRYSTGEVIGSKDVGALGPTQYGELWRVLHREDYHRVMMDQASHIGVKISLDSHVLGMSEDGKSVTLQNGKTLYADVVVGADGLCISHHLQAPHLHNEWIAYNALIIGLWSTLRESFLDKPSPPVPTGDLAYRATFTLEQLKTLKNPGIEELCSQNTVNLWMGPEKHSVFYPVRGGKEFNLVLLRPDNLAPGVRNSEGDISEMRATFEGWDNT</sequence>
<evidence type="ECO:0000259" key="7">
    <source>
        <dbReference type="Pfam" id="PF01494"/>
    </source>
</evidence>
<dbReference type="PANTHER" id="PTHR13789:SF311">
    <property type="entry name" value="HYDROXYLASE, PUTATIVE (AFU_ORTHOLOGUE AFUA_5G10180)-RELATED"/>
    <property type="match status" value="1"/>
</dbReference>
<dbReference type="AlphaFoldDB" id="A0A072P8C8"/>
<gene>
    <name evidence="8" type="ORF">A1O9_08298</name>
</gene>
<dbReference type="OrthoDB" id="1878542at2759"/>
<keyword evidence="4" id="KW-0560">Oxidoreductase</keyword>
<proteinExistence type="inferred from homology"/>
<dbReference type="InterPro" id="IPR002938">
    <property type="entry name" value="FAD-bd"/>
</dbReference>